<dbReference type="Proteomes" id="UP000324479">
    <property type="component" value="Unassembled WGS sequence"/>
</dbReference>
<feature type="compositionally biased region" description="Low complexity" evidence="1">
    <location>
        <begin position="81"/>
        <end position="99"/>
    </location>
</feature>
<name>A0A5M6D8Z9_9BACT</name>
<accession>A0A5M6D8Z9</accession>
<dbReference type="RefSeq" id="WP_150076585.1">
    <property type="nucleotide sequence ID" value="NZ_VWOX01000005.1"/>
</dbReference>
<evidence type="ECO:0000313" key="2">
    <source>
        <dbReference type="EMBL" id="KAA5543833.1"/>
    </source>
</evidence>
<gene>
    <name evidence="2" type="ORF">FYK55_11735</name>
</gene>
<keyword evidence="3" id="KW-1185">Reference proteome</keyword>
<dbReference type="EMBL" id="VWOX01000005">
    <property type="protein sequence ID" value="KAA5543833.1"/>
    <property type="molecule type" value="Genomic_DNA"/>
</dbReference>
<feature type="region of interest" description="Disordered" evidence="1">
    <location>
        <begin position="64"/>
        <end position="149"/>
    </location>
</feature>
<evidence type="ECO:0000313" key="3">
    <source>
        <dbReference type="Proteomes" id="UP000324479"/>
    </source>
</evidence>
<dbReference type="AlphaFoldDB" id="A0A5M6D8Z9"/>
<comment type="caution">
    <text evidence="2">The sequence shown here is derived from an EMBL/GenBank/DDBJ whole genome shotgun (WGS) entry which is preliminary data.</text>
</comment>
<feature type="region of interest" description="Disordered" evidence="1">
    <location>
        <begin position="1"/>
        <end position="26"/>
    </location>
</feature>
<protein>
    <submittedName>
        <fullName evidence="2">Uncharacterized protein</fullName>
    </submittedName>
</protein>
<evidence type="ECO:0000256" key="1">
    <source>
        <dbReference type="SAM" id="MobiDB-lite"/>
    </source>
</evidence>
<feature type="compositionally biased region" description="Polar residues" evidence="1">
    <location>
        <begin position="1"/>
        <end position="11"/>
    </location>
</feature>
<proteinExistence type="predicted"/>
<feature type="compositionally biased region" description="Polar residues" evidence="1">
    <location>
        <begin position="128"/>
        <end position="143"/>
    </location>
</feature>
<sequence length="275" mass="29642">MNSASESPGNQSRRSGVRGSGGGRHRGKSLASLVLVCLLAAYALLQPELNSRFGWNLPGLPDGTSQVEPGSRSPDNGGVLAPRARNNQPAANQPTAKATVRPDGHDADAVEADSGNSAKNPPGDVRNQRNNPRSDPGSGPTTSDPDRWQDYLKSIGADRYRSPEGLLYTPGSAEGHRLEHLRRHTIDQPERPGPHGVFDGGMLGALQTIDSAYAKSKRGIQTTKRTDQGRTIYTVDLGHRVGFVGGREGQRRRHPMARRVRLVLEDARVITAYPL</sequence>
<organism evidence="2 3">
    <name type="scientific">Roseiconus nitratireducens</name>
    <dbReference type="NCBI Taxonomy" id="2605748"/>
    <lineage>
        <taxon>Bacteria</taxon>
        <taxon>Pseudomonadati</taxon>
        <taxon>Planctomycetota</taxon>
        <taxon>Planctomycetia</taxon>
        <taxon>Pirellulales</taxon>
        <taxon>Pirellulaceae</taxon>
        <taxon>Roseiconus</taxon>
    </lineage>
</organism>
<reference evidence="2 3" key="1">
    <citation type="submission" date="2019-08" db="EMBL/GenBank/DDBJ databases">
        <authorList>
            <person name="Dhanesh K."/>
            <person name="Kumar G."/>
            <person name="Sasikala C."/>
            <person name="Venkata Ramana C."/>
        </authorList>
    </citation>
    <scope>NUCLEOTIDE SEQUENCE [LARGE SCALE GENOMIC DNA]</scope>
    <source>
        <strain evidence="2 3">JC645</strain>
    </source>
</reference>